<dbReference type="GO" id="GO:0032259">
    <property type="term" value="P:methylation"/>
    <property type="evidence" value="ECO:0007669"/>
    <property type="project" value="UniProtKB-KW"/>
</dbReference>
<evidence type="ECO:0000313" key="3">
    <source>
        <dbReference type="Proteomes" id="UP000186817"/>
    </source>
</evidence>
<keyword evidence="3" id="KW-1185">Reference proteome</keyword>
<dbReference type="OrthoDB" id="435180at2759"/>
<dbReference type="PANTHER" id="PTHR43832">
    <property type="match status" value="1"/>
</dbReference>
<dbReference type="Pfam" id="PF02353">
    <property type="entry name" value="CMAS"/>
    <property type="match status" value="1"/>
</dbReference>
<protein>
    <submittedName>
        <fullName evidence="2">(S)-coclaurine N-methyltransferase</fullName>
    </submittedName>
</protein>
<dbReference type="AlphaFoldDB" id="A0A1Q9D9R1"/>
<dbReference type="CDD" id="cd02440">
    <property type="entry name" value="AdoMet_MTases"/>
    <property type="match status" value="1"/>
</dbReference>
<keyword evidence="2" id="KW-0489">Methyltransferase</keyword>
<name>A0A1Q9D9R1_SYMMI</name>
<comment type="caution">
    <text evidence="2">The sequence shown here is derived from an EMBL/GenBank/DDBJ whole genome shotgun (WGS) entry which is preliminary data.</text>
</comment>
<dbReference type="InterPro" id="IPR029063">
    <property type="entry name" value="SAM-dependent_MTases_sf"/>
</dbReference>
<dbReference type="Gene3D" id="3.40.50.150">
    <property type="entry name" value="Vaccinia Virus protein VP39"/>
    <property type="match status" value="1"/>
</dbReference>
<dbReference type="Proteomes" id="UP000186817">
    <property type="component" value="Unassembled WGS sequence"/>
</dbReference>
<gene>
    <name evidence="2" type="ORF">AK812_SmicGene26362</name>
</gene>
<sequence>MAKPTHSFEFEINGQKYSLETVKSEIEIETEPPCYLFGVVPHPVDVPLKEGDEVLNFTICRLGSLAKFRDFLGKLDTSYAGGTSADGEVHEVWADWEKSGRSSIRITGFDINAREVPGSGYDDEDELVASGNLGPQRGNLVLADVEAKRPTSRLQPILGPSLTKQGGSPSQGLQCRAMREAQPTLEQDLTALEESVCREDVGLLELEDDTGGGQASARRRTPWTSDRWAVVAESDQPLDIELAEQLVAGSIPLGLPDRLHQASGGQPTSPAKALPVEDAGGNKKVFREHLSNGPCLPRKMGMEDALELFVSYLQPLLPDWLVRFLVRIVLGHALRKELRLVSRVKQLASEEIAFETAAANEQHYEVPTPFFLSSLGPRLKYSSCEWPGPDATLAEAETHTLAKYAELLGVADGQRVLDIGCGWGSFSLYAAERFPKTTFVCFSNSSTQIAHITGEASRRGLTNLTALKMDINALSATALEERGGLPLYDRIFACESLEHSRNYQALFARIAKVLAPDGRFFVQILGHREYLGRMYR</sequence>
<dbReference type="GO" id="GO:0008168">
    <property type="term" value="F:methyltransferase activity"/>
    <property type="evidence" value="ECO:0007669"/>
    <property type="project" value="UniProtKB-KW"/>
</dbReference>
<evidence type="ECO:0000256" key="1">
    <source>
        <dbReference type="ARBA" id="ARBA00010815"/>
    </source>
</evidence>
<dbReference type="SUPFAM" id="SSF53335">
    <property type="entry name" value="S-adenosyl-L-methionine-dependent methyltransferases"/>
    <property type="match status" value="1"/>
</dbReference>
<comment type="similarity">
    <text evidence="1">Belongs to the CFA/CMAS family.</text>
</comment>
<reference evidence="2 3" key="1">
    <citation type="submission" date="2016-02" db="EMBL/GenBank/DDBJ databases">
        <title>Genome analysis of coral dinoflagellate symbionts highlights evolutionary adaptations to a symbiotic lifestyle.</title>
        <authorList>
            <person name="Aranda M."/>
            <person name="Li Y."/>
            <person name="Liew Y.J."/>
            <person name="Baumgarten S."/>
            <person name="Simakov O."/>
            <person name="Wilson M."/>
            <person name="Piel J."/>
            <person name="Ashoor H."/>
            <person name="Bougouffa S."/>
            <person name="Bajic V.B."/>
            <person name="Ryu T."/>
            <person name="Ravasi T."/>
            <person name="Bayer T."/>
            <person name="Micklem G."/>
            <person name="Kim H."/>
            <person name="Bhak J."/>
            <person name="Lajeunesse T.C."/>
            <person name="Voolstra C.R."/>
        </authorList>
    </citation>
    <scope>NUCLEOTIDE SEQUENCE [LARGE SCALE GENOMIC DNA]</scope>
    <source>
        <strain evidence="2 3">CCMP2467</strain>
    </source>
</reference>
<accession>A0A1Q9D9R1</accession>
<keyword evidence="2" id="KW-0808">Transferase</keyword>
<evidence type="ECO:0000313" key="2">
    <source>
        <dbReference type="EMBL" id="OLP91888.1"/>
    </source>
</evidence>
<proteinExistence type="inferred from homology"/>
<dbReference type="PANTHER" id="PTHR43832:SF1">
    <property type="entry name" value="S-ADENOSYL-L-METHIONINE-DEPENDENT METHYLTRANSFERASES SUPERFAMILY PROTEIN"/>
    <property type="match status" value="1"/>
</dbReference>
<organism evidence="2 3">
    <name type="scientific">Symbiodinium microadriaticum</name>
    <name type="common">Dinoflagellate</name>
    <name type="synonym">Zooxanthella microadriatica</name>
    <dbReference type="NCBI Taxonomy" id="2951"/>
    <lineage>
        <taxon>Eukaryota</taxon>
        <taxon>Sar</taxon>
        <taxon>Alveolata</taxon>
        <taxon>Dinophyceae</taxon>
        <taxon>Suessiales</taxon>
        <taxon>Symbiodiniaceae</taxon>
        <taxon>Symbiodinium</taxon>
    </lineage>
</organism>
<dbReference type="EMBL" id="LSRX01000645">
    <property type="protein sequence ID" value="OLP91888.1"/>
    <property type="molecule type" value="Genomic_DNA"/>
</dbReference>